<feature type="transmembrane region" description="Helical" evidence="1">
    <location>
        <begin position="218"/>
        <end position="243"/>
    </location>
</feature>
<dbReference type="OrthoDB" id="3903561at2759"/>
<feature type="transmembrane region" description="Helical" evidence="1">
    <location>
        <begin position="393"/>
        <end position="415"/>
    </location>
</feature>
<evidence type="ECO:0000313" key="2">
    <source>
        <dbReference type="EMBL" id="CAI6339998.1"/>
    </source>
</evidence>
<keyword evidence="1" id="KW-1133">Transmembrane helix</keyword>
<feature type="transmembrane region" description="Helical" evidence="1">
    <location>
        <begin position="544"/>
        <end position="561"/>
    </location>
</feature>
<sequence>MDPNPSRSFPQIAHIHQITQTQRRKFTTPQRALYPVIHTDMLITLRRWWSVIKGSFRDAKNDLRCVFPDFKCWVAALLGCILIGGLVTAFTWLSWLYSDPAGTFNACPYGEFNVFPELESPWTATGFLQITMSFGRLSFGQAKAIDVCWDIIIGRGGQAALAYISWRTFAYYVTTSMEVAPITYSSFRTIFVETSPGIYSTARLIRDFTTRKGLHSRIAMIFIIYSAILTLLFSTLASAMTGYTVNNISQMRDYQSNSVNFTQFKILLYTIHDGDRVGLTRDFLVTSNPMQDYEPVVVGGRVFPPEIKDPLFDTVDEYVIMNVRDFHNPSNTTSYYGHYNEIKLEPPELNISKHFGKLDGPEESRGLKWEYKNEVYPLDYISKNGLCQSTKDYAWGFSLILLFAVMGALLLWSIGISSMYMHSKRIMNDIHRISLDGEHKAIIRLFLAMHQELNLDFHSLRSEEDLSEHELSKLVQKIDGGSISYSSPIFWKRTGYKIRIREIRWWLGAFIILLAITIFLPLIVPIEHAEYLGGDNFYIRGYVWSTNFGPLLGTFLSCLIGTKTGSRVVITSVLTLVFCLAWIPIVVPNGKSYCAFNRSHFGGDDLECLLV</sequence>
<accession>A0A9W4UNK2</accession>
<keyword evidence="1" id="KW-0812">Transmembrane</keyword>
<keyword evidence="3" id="KW-1185">Reference proteome</keyword>
<dbReference type="Proteomes" id="UP001152607">
    <property type="component" value="Unassembled WGS sequence"/>
</dbReference>
<keyword evidence="1" id="KW-0472">Membrane</keyword>
<name>A0A9W4UNK2_9PLEO</name>
<organism evidence="2 3">
    <name type="scientific">Periconia digitata</name>
    <dbReference type="NCBI Taxonomy" id="1303443"/>
    <lineage>
        <taxon>Eukaryota</taxon>
        <taxon>Fungi</taxon>
        <taxon>Dikarya</taxon>
        <taxon>Ascomycota</taxon>
        <taxon>Pezizomycotina</taxon>
        <taxon>Dothideomycetes</taxon>
        <taxon>Pleosporomycetidae</taxon>
        <taxon>Pleosporales</taxon>
        <taxon>Massarineae</taxon>
        <taxon>Periconiaceae</taxon>
        <taxon>Periconia</taxon>
    </lineage>
</organism>
<evidence type="ECO:0000256" key="1">
    <source>
        <dbReference type="SAM" id="Phobius"/>
    </source>
</evidence>
<feature type="transmembrane region" description="Helical" evidence="1">
    <location>
        <begin position="73"/>
        <end position="95"/>
    </location>
</feature>
<protein>
    <submittedName>
        <fullName evidence="2">Uncharacterized protein</fullName>
    </submittedName>
</protein>
<proteinExistence type="predicted"/>
<evidence type="ECO:0000313" key="3">
    <source>
        <dbReference type="Proteomes" id="UP001152607"/>
    </source>
</evidence>
<reference evidence="2" key="1">
    <citation type="submission" date="2023-01" db="EMBL/GenBank/DDBJ databases">
        <authorList>
            <person name="Van Ghelder C."/>
            <person name="Rancurel C."/>
        </authorList>
    </citation>
    <scope>NUCLEOTIDE SEQUENCE</scope>
    <source>
        <strain evidence="2">CNCM I-4278</strain>
    </source>
</reference>
<comment type="caution">
    <text evidence="2">The sequence shown here is derived from an EMBL/GenBank/DDBJ whole genome shotgun (WGS) entry which is preliminary data.</text>
</comment>
<dbReference type="AlphaFoldDB" id="A0A9W4UNK2"/>
<feature type="transmembrane region" description="Helical" evidence="1">
    <location>
        <begin position="568"/>
        <end position="587"/>
    </location>
</feature>
<dbReference type="EMBL" id="CAOQHR010000010">
    <property type="protein sequence ID" value="CAI6339998.1"/>
    <property type="molecule type" value="Genomic_DNA"/>
</dbReference>
<gene>
    <name evidence="2" type="ORF">PDIGIT_LOCUS13164</name>
</gene>
<feature type="transmembrane region" description="Helical" evidence="1">
    <location>
        <begin position="503"/>
        <end position="524"/>
    </location>
</feature>